<evidence type="ECO:0000313" key="1">
    <source>
        <dbReference type="EMBL" id="KAL2717631.1"/>
    </source>
</evidence>
<protein>
    <submittedName>
        <fullName evidence="1">Uncharacterized protein</fullName>
    </submittedName>
</protein>
<proteinExistence type="predicted"/>
<keyword evidence="2" id="KW-1185">Reference proteome</keyword>
<dbReference type="AlphaFoldDB" id="A0ABD2AAM6"/>
<accession>A0ABD2AAM6</accession>
<name>A0ABD2AAM6_VESSQ</name>
<dbReference type="EMBL" id="JAUDFV010000153">
    <property type="protein sequence ID" value="KAL2717631.1"/>
    <property type="molecule type" value="Genomic_DNA"/>
</dbReference>
<gene>
    <name evidence="1" type="ORF">V1478_013331</name>
</gene>
<comment type="caution">
    <text evidence="1">The sequence shown here is derived from an EMBL/GenBank/DDBJ whole genome shotgun (WGS) entry which is preliminary data.</text>
</comment>
<evidence type="ECO:0000313" key="2">
    <source>
        <dbReference type="Proteomes" id="UP001607302"/>
    </source>
</evidence>
<sequence length="183" mass="20463">MARKSDLHGALAWRYSLSIQVSMASTRKEIFNNLVRDSLMKALENEHCLAYLYLYLPITIPIPISTELYEPTYSLGSSTKLHLSVPNVNELTRTMSPFSTTLFSRSSPSGLVVGIPRRVLGLPPLSSTPFPPFPFSSFPFPPVCLFGIVLVPRERKRERERESRLLPSLPLASKLSASTVLEN</sequence>
<organism evidence="1 2">
    <name type="scientific">Vespula squamosa</name>
    <name type="common">Southern yellow jacket</name>
    <name type="synonym">Wasp</name>
    <dbReference type="NCBI Taxonomy" id="30214"/>
    <lineage>
        <taxon>Eukaryota</taxon>
        <taxon>Metazoa</taxon>
        <taxon>Ecdysozoa</taxon>
        <taxon>Arthropoda</taxon>
        <taxon>Hexapoda</taxon>
        <taxon>Insecta</taxon>
        <taxon>Pterygota</taxon>
        <taxon>Neoptera</taxon>
        <taxon>Endopterygota</taxon>
        <taxon>Hymenoptera</taxon>
        <taxon>Apocrita</taxon>
        <taxon>Aculeata</taxon>
        <taxon>Vespoidea</taxon>
        <taxon>Vespidae</taxon>
        <taxon>Vespinae</taxon>
        <taxon>Vespula</taxon>
    </lineage>
</organism>
<dbReference type="Proteomes" id="UP001607302">
    <property type="component" value="Unassembled WGS sequence"/>
</dbReference>
<reference evidence="1 2" key="1">
    <citation type="journal article" date="2024" name="Ann. Entomol. Soc. Am.">
        <title>Genomic analyses of the southern and eastern yellowjacket wasps (Hymenoptera: Vespidae) reveal evolutionary signatures of social life.</title>
        <authorList>
            <person name="Catto M.A."/>
            <person name="Caine P.B."/>
            <person name="Orr S.E."/>
            <person name="Hunt B.G."/>
            <person name="Goodisman M.A.D."/>
        </authorList>
    </citation>
    <scope>NUCLEOTIDE SEQUENCE [LARGE SCALE GENOMIC DNA]</scope>
    <source>
        <strain evidence="1">233</strain>
        <tissue evidence="1">Head and thorax</tissue>
    </source>
</reference>